<evidence type="ECO:0000313" key="1">
    <source>
        <dbReference type="EMBL" id="GBP75535.1"/>
    </source>
</evidence>
<dbReference type="AlphaFoldDB" id="A0A4C1YMH5"/>
<organism evidence="1 2">
    <name type="scientific">Eumeta variegata</name>
    <name type="common">Bagworm moth</name>
    <name type="synonym">Eumeta japonica</name>
    <dbReference type="NCBI Taxonomy" id="151549"/>
    <lineage>
        <taxon>Eukaryota</taxon>
        <taxon>Metazoa</taxon>
        <taxon>Ecdysozoa</taxon>
        <taxon>Arthropoda</taxon>
        <taxon>Hexapoda</taxon>
        <taxon>Insecta</taxon>
        <taxon>Pterygota</taxon>
        <taxon>Neoptera</taxon>
        <taxon>Endopterygota</taxon>
        <taxon>Lepidoptera</taxon>
        <taxon>Glossata</taxon>
        <taxon>Ditrysia</taxon>
        <taxon>Tineoidea</taxon>
        <taxon>Psychidae</taxon>
        <taxon>Oiketicinae</taxon>
        <taxon>Eumeta</taxon>
    </lineage>
</organism>
<sequence>MPNLQNEYNHAAIEFFHRNPTSRIVHASAAISVALGAIGTTRPEWRSRNRIGCVRGRTAGGARACAKPAARNNELNK</sequence>
<name>A0A4C1YMH5_EUMVA</name>
<protein>
    <submittedName>
        <fullName evidence="1">Uncharacterized protein</fullName>
    </submittedName>
</protein>
<dbReference type="Proteomes" id="UP000299102">
    <property type="component" value="Unassembled WGS sequence"/>
</dbReference>
<reference evidence="1 2" key="1">
    <citation type="journal article" date="2019" name="Commun. Biol.">
        <title>The bagworm genome reveals a unique fibroin gene that provides high tensile strength.</title>
        <authorList>
            <person name="Kono N."/>
            <person name="Nakamura H."/>
            <person name="Ohtoshi R."/>
            <person name="Tomita M."/>
            <person name="Numata K."/>
            <person name="Arakawa K."/>
        </authorList>
    </citation>
    <scope>NUCLEOTIDE SEQUENCE [LARGE SCALE GENOMIC DNA]</scope>
</reference>
<proteinExistence type="predicted"/>
<comment type="caution">
    <text evidence="1">The sequence shown here is derived from an EMBL/GenBank/DDBJ whole genome shotgun (WGS) entry which is preliminary data.</text>
</comment>
<evidence type="ECO:0000313" key="2">
    <source>
        <dbReference type="Proteomes" id="UP000299102"/>
    </source>
</evidence>
<gene>
    <name evidence="1" type="ORF">EVAR_53576_1</name>
</gene>
<dbReference type="EMBL" id="BGZK01001252">
    <property type="protein sequence ID" value="GBP75535.1"/>
    <property type="molecule type" value="Genomic_DNA"/>
</dbReference>
<accession>A0A4C1YMH5</accession>
<keyword evidence="2" id="KW-1185">Reference proteome</keyword>